<evidence type="ECO:0000256" key="1">
    <source>
        <dbReference type="SAM" id="MobiDB-lite"/>
    </source>
</evidence>
<organism evidence="2 3">
    <name type="scientific">Caligus rogercresseyi</name>
    <name type="common">Sea louse</name>
    <dbReference type="NCBI Taxonomy" id="217165"/>
    <lineage>
        <taxon>Eukaryota</taxon>
        <taxon>Metazoa</taxon>
        <taxon>Ecdysozoa</taxon>
        <taxon>Arthropoda</taxon>
        <taxon>Crustacea</taxon>
        <taxon>Multicrustacea</taxon>
        <taxon>Hexanauplia</taxon>
        <taxon>Copepoda</taxon>
        <taxon>Siphonostomatoida</taxon>
        <taxon>Caligidae</taxon>
        <taxon>Caligus</taxon>
    </lineage>
</organism>
<proteinExistence type="predicted"/>
<keyword evidence="3" id="KW-1185">Reference proteome</keyword>
<dbReference type="Proteomes" id="UP000595437">
    <property type="component" value="Chromosome 11"/>
</dbReference>
<protein>
    <submittedName>
        <fullName evidence="2">Uncharacterized protein</fullName>
    </submittedName>
</protein>
<dbReference type="EMBL" id="CP045900">
    <property type="protein sequence ID" value="QQP42528.1"/>
    <property type="molecule type" value="Genomic_DNA"/>
</dbReference>
<feature type="region of interest" description="Disordered" evidence="1">
    <location>
        <begin position="1"/>
        <end position="22"/>
    </location>
</feature>
<reference evidence="3" key="1">
    <citation type="submission" date="2021-01" db="EMBL/GenBank/DDBJ databases">
        <title>Caligus Genome Assembly.</title>
        <authorList>
            <person name="Gallardo-Escarate C."/>
        </authorList>
    </citation>
    <scope>NUCLEOTIDE SEQUENCE [LARGE SCALE GENOMIC DNA]</scope>
</reference>
<name>A0A7T8H314_CALRO</name>
<evidence type="ECO:0000313" key="2">
    <source>
        <dbReference type="EMBL" id="QQP42528.1"/>
    </source>
</evidence>
<evidence type="ECO:0000313" key="3">
    <source>
        <dbReference type="Proteomes" id="UP000595437"/>
    </source>
</evidence>
<sequence>MVRTIQRRRFSAADSAPPIQRRPIQRRRFSAGRFSAVRFSAGRFSTSQFSAGRFSASLNDFDLKKFRPFFTENYVFFRVQLVKLGTR</sequence>
<gene>
    <name evidence="2" type="ORF">FKW44_017225</name>
</gene>
<dbReference type="AlphaFoldDB" id="A0A7T8H314"/>
<accession>A0A7T8H314</accession>
<feature type="compositionally biased region" description="Basic residues" evidence="1">
    <location>
        <begin position="1"/>
        <end position="10"/>
    </location>
</feature>